<gene>
    <name evidence="1" type="ORF">R1flu_014781</name>
</gene>
<dbReference type="Proteomes" id="UP001605036">
    <property type="component" value="Unassembled WGS sequence"/>
</dbReference>
<reference evidence="1 2" key="1">
    <citation type="submission" date="2024-09" db="EMBL/GenBank/DDBJ databases">
        <title>Chromosome-scale assembly of Riccia fluitans.</title>
        <authorList>
            <person name="Paukszto L."/>
            <person name="Sawicki J."/>
            <person name="Karawczyk K."/>
            <person name="Piernik-Szablinska J."/>
            <person name="Szczecinska M."/>
            <person name="Mazdziarz M."/>
        </authorList>
    </citation>
    <scope>NUCLEOTIDE SEQUENCE [LARGE SCALE GENOMIC DNA]</scope>
    <source>
        <strain evidence="1">Rf_01</strain>
        <tissue evidence="1">Aerial parts of the thallus</tissue>
    </source>
</reference>
<organism evidence="1 2">
    <name type="scientific">Riccia fluitans</name>
    <dbReference type="NCBI Taxonomy" id="41844"/>
    <lineage>
        <taxon>Eukaryota</taxon>
        <taxon>Viridiplantae</taxon>
        <taxon>Streptophyta</taxon>
        <taxon>Embryophyta</taxon>
        <taxon>Marchantiophyta</taxon>
        <taxon>Marchantiopsida</taxon>
        <taxon>Marchantiidae</taxon>
        <taxon>Marchantiales</taxon>
        <taxon>Ricciaceae</taxon>
        <taxon>Riccia</taxon>
    </lineage>
</organism>
<protein>
    <submittedName>
        <fullName evidence="1">Uncharacterized protein</fullName>
    </submittedName>
</protein>
<accession>A0ABD1YHF1</accession>
<evidence type="ECO:0000313" key="1">
    <source>
        <dbReference type="EMBL" id="KAL2630095.1"/>
    </source>
</evidence>
<name>A0ABD1YHF1_9MARC</name>
<sequence>MNSEEMPTKRKNWKLPKLRPIVSTGCLDPCSLVRSIRTRLRRMDPVSLHPCSLDHMSSRPTRSRRLDLVSSSDKGQDVLINHFYVNPTYDDIDLSPESGVQPQYEDT</sequence>
<dbReference type="EMBL" id="JBHFFA010000004">
    <property type="protein sequence ID" value="KAL2630095.1"/>
    <property type="molecule type" value="Genomic_DNA"/>
</dbReference>
<proteinExistence type="predicted"/>
<dbReference type="AlphaFoldDB" id="A0ABD1YHF1"/>
<comment type="caution">
    <text evidence="1">The sequence shown here is derived from an EMBL/GenBank/DDBJ whole genome shotgun (WGS) entry which is preliminary data.</text>
</comment>
<keyword evidence="2" id="KW-1185">Reference proteome</keyword>
<evidence type="ECO:0000313" key="2">
    <source>
        <dbReference type="Proteomes" id="UP001605036"/>
    </source>
</evidence>